<evidence type="ECO:0000313" key="1">
    <source>
        <dbReference type="EMBL" id="MFF4520469.1"/>
    </source>
</evidence>
<dbReference type="RefSeq" id="WP_387883134.1">
    <property type="nucleotide sequence ID" value="NZ_JBIAWJ010000001.1"/>
</dbReference>
<proteinExistence type="predicted"/>
<dbReference type="Proteomes" id="UP001602058">
    <property type="component" value="Unassembled WGS sequence"/>
</dbReference>
<comment type="caution">
    <text evidence="1">The sequence shown here is derived from an EMBL/GenBank/DDBJ whole genome shotgun (WGS) entry which is preliminary data.</text>
</comment>
<organism evidence="1 2">
    <name type="scientific">Streptomyces bluensis</name>
    <dbReference type="NCBI Taxonomy" id="33897"/>
    <lineage>
        <taxon>Bacteria</taxon>
        <taxon>Bacillati</taxon>
        <taxon>Actinomycetota</taxon>
        <taxon>Actinomycetes</taxon>
        <taxon>Kitasatosporales</taxon>
        <taxon>Streptomycetaceae</taxon>
        <taxon>Streptomyces</taxon>
    </lineage>
</organism>
<accession>A0ABW6UAK2</accession>
<protein>
    <submittedName>
        <fullName evidence="1">Uncharacterized protein</fullName>
    </submittedName>
</protein>
<sequence length="71" mass="8127">MKRFMHPGRLWRAEGGPAEDSVRPHVLWLPPPEVVGYFRQVREVLAPYQDIVTPVADSDLHWTIQAALAHD</sequence>
<keyword evidence="2" id="KW-1185">Reference proteome</keyword>
<evidence type="ECO:0000313" key="2">
    <source>
        <dbReference type="Proteomes" id="UP001602058"/>
    </source>
</evidence>
<reference evidence="1 2" key="1">
    <citation type="submission" date="2024-10" db="EMBL/GenBank/DDBJ databases">
        <title>The Natural Products Discovery Center: Release of the First 8490 Sequenced Strains for Exploring Actinobacteria Biosynthetic Diversity.</title>
        <authorList>
            <person name="Kalkreuter E."/>
            <person name="Kautsar S.A."/>
            <person name="Yang D."/>
            <person name="Bader C.D."/>
            <person name="Teijaro C.N."/>
            <person name="Fluegel L."/>
            <person name="Davis C.M."/>
            <person name="Simpson J.R."/>
            <person name="Lauterbach L."/>
            <person name="Steele A.D."/>
            <person name="Gui C."/>
            <person name="Meng S."/>
            <person name="Li G."/>
            <person name="Viehrig K."/>
            <person name="Ye F."/>
            <person name="Su P."/>
            <person name="Kiefer A.F."/>
            <person name="Nichols A."/>
            <person name="Cepeda A.J."/>
            <person name="Yan W."/>
            <person name="Fan B."/>
            <person name="Jiang Y."/>
            <person name="Adhikari A."/>
            <person name="Zheng C.-J."/>
            <person name="Schuster L."/>
            <person name="Cowan T.M."/>
            <person name="Smanski M.J."/>
            <person name="Chevrette M.G."/>
            <person name="De Carvalho L.P.S."/>
            <person name="Shen B."/>
        </authorList>
    </citation>
    <scope>NUCLEOTIDE SEQUENCE [LARGE SCALE GENOMIC DNA]</scope>
    <source>
        <strain evidence="1 2">NPDC001390</strain>
    </source>
</reference>
<gene>
    <name evidence="1" type="ORF">ACFY1D_03200</name>
</gene>
<dbReference type="EMBL" id="JBIAWJ010000001">
    <property type="protein sequence ID" value="MFF4520469.1"/>
    <property type="molecule type" value="Genomic_DNA"/>
</dbReference>
<name>A0ABW6UAK2_9ACTN</name>